<proteinExistence type="predicted"/>
<dbReference type="CDD" id="cd00037">
    <property type="entry name" value="CLECT"/>
    <property type="match status" value="1"/>
</dbReference>
<keyword evidence="3" id="KW-1185">Reference proteome</keyword>
<organism evidence="2 3">
    <name type="scientific">Mytilus galloprovincialis</name>
    <name type="common">Mediterranean mussel</name>
    <dbReference type="NCBI Taxonomy" id="29158"/>
    <lineage>
        <taxon>Eukaryota</taxon>
        <taxon>Metazoa</taxon>
        <taxon>Spiralia</taxon>
        <taxon>Lophotrochozoa</taxon>
        <taxon>Mollusca</taxon>
        <taxon>Bivalvia</taxon>
        <taxon>Autobranchia</taxon>
        <taxon>Pteriomorphia</taxon>
        <taxon>Mytilida</taxon>
        <taxon>Mytiloidea</taxon>
        <taxon>Mytilidae</taxon>
        <taxon>Mytilinae</taxon>
        <taxon>Mytilus</taxon>
    </lineage>
</organism>
<evidence type="ECO:0000259" key="1">
    <source>
        <dbReference type="PROSITE" id="PS50041"/>
    </source>
</evidence>
<dbReference type="InterPro" id="IPR016186">
    <property type="entry name" value="C-type_lectin-like/link_sf"/>
</dbReference>
<dbReference type="InterPro" id="IPR001304">
    <property type="entry name" value="C-type_lectin-like"/>
</dbReference>
<protein>
    <recommendedName>
        <fullName evidence="1">C-type lectin domain-containing protein</fullName>
    </recommendedName>
</protein>
<dbReference type="InterPro" id="IPR016187">
    <property type="entry name" value="CTDL_fold"/>
</dbReference>
<dbReference type="Gene3D" id="3.10.100.10">
    <property type="entry name" value="Mannose-Binding Protein A, subunit A"/>
    <property type="match status" value="2"/>
</dbReference>
<comment type="caution">
    <text evidence="2">The sequence shown here is derived from an EMBL/GenBank/DDBJ whole genome shotgun (WGS) entry which is preliminary data.</text>
</comment>
<dbReference type="SUPFAM" id="SSF56436">
    <property type="entry name" value="C-type lectin-like"/>
    <property type="match status" value="2"/>
</dbReference>
<dbReference type="OrthoDB" id="6133573at2759"/>
<reference evidence="2" key="1">
    <citation type="submission" date="2018-11" db="EMBL/GenBank/DDBJ databases">
        <authorList>
            <person name="Alioto T."/>
            <person name="Alioto T."/>
        </authorList>
    </citation>
    <scope>NUCLEOTIDE SEQUENCE</scope>
</reference>
<name>A0A8B6G2R4_MYTGA</name>
<dbReference type="SMART" id="SM00034">
    <property type="entry name" value="CLECT"/>
    <property type="match status" value="1"/>
</dbReference>
<sequence>MLARLYIQGEKIGNIWQFTNGSPMEYFSWALGQPNNKDGENYLFLSPTVQYKWEDGVSMAESGSQIRGYAHSNYDYNSLQTWKLSEISDVRRLKCLLLCLQVGECLGFFLQQESKMCHLSSFDYISTATVMYSPPSIVLSSTQWIYHHVVKDCMDSKCHSELGYILIPEICFCIKWYDNIVYHSQSKEFCRNDGAQLVRVNSFIKQLYVIDYLNQVEPYPVSAKFIQGELVNGKWLYDDGTEMTYFNWLPGKPESDDTYYILNMVSRSEYKWRNIRDIFERSFICEIDLQK</sequence>
<dbReference type="PROSITE" id="PS50041">
    <property type="entry name" value="C_TYPE_LECTIN_2"/>
    <property type="match status" value="1"/>
</dbReference>
<accession>A0A8B6G2R4</accession>
<evidence type="ECO:0000313" key="3">
    <source>
        <dbReference type="Proteomes" id="UP000596742"/>
    </source>
</evidence>
<gene>
    <name evidence="2" type="ORF">MGAL_10B075010</name>
</gene>
<dbReference type="Proteomes" id="UP000596742">
    <property type="component" value="Unassembled WGS sequence"/>
</dbReference>
<evidence type="ECO:0000313" key="2">
    <source>
        <dbReference type="EMBL" id="VDI57832.1"/>
    </source>
</evidence>
<dbReference type="AlphaFoldDB" id="A0A8B6G2R4"/>
<dbReference type="Pfam" id="PF00059">
    <property type="entry name" value="Lectin_C"/>
    <property type="match status" value="1"/>
</dbReference>
<feature type="domain" description="C-type lectin" evidence="1">
    <location>
        <begin position="177"/>
        <end position="286"/>
    </location>
</feature>
<dbReference type="EMBL" id="UYJE01007773">
    <property type="protein sequence ID" value="VDI57832.1"/>
    <property type="molecule type" value="Genomic_DNA"/>
</dbReference>